<dbReference type="eggNOG" id="KOG1279">
    <property type="taxonomic scope" value="Eukaryota"/>
</dbReference>
<dbReference type="AlphaFoldDB" id="I1CNU2"/>
<dbReference type="InterPro" id="IPR017930">
    <property type="entry name" value="Myb_dom"/>
</dbReference>
<keyword evidence="12" id="KW-1185">Reference proteome</keyword>
<evidence type="ECO:0000256" key="2">
    <source>
        <dbReference type="ARBA" id="ARBA00023163"/>
    </source>
</evidence>
<accession>I1CNU2</accession>
<dbReference type="InterPro" id="IPR017884">
    <property type="entry name" value="SANT_dom"/>
</dbReference>
<dbReference type="InterPro" id="IPR001005">
    <property type="entry name" value="SANT/Myb"/>
</dbReference>
<sequence>MTNPLSVHNDIYYQPDTTDTAVTQPPPPVDLSSIPLPEDNHQRYVTIQNQDIVIPSYAAWFDISQINTIEIRALPEFFNNRNKTKTPSVYKDYRDFMINTYRMNPVEYLTITACRRNLTGDVCAILRVHAFLEQWGLINYQVDPDVKPSSVSPPFDSQFKVVVVNEKPIKKETSPNEDIKEQQQEEKEVLKEEQESIEWTKEEEQLFVEGCEKFGDNWEKVSEHVNTRTYDECVLHYLQLPNKDPTEALKVKDLGLLQYDLTRRKDNPIMSAVSFLASTVDPKVAAAAGGFKPWMTIPEIKTENQKPHNNRSEEEEEEMYSLSHKVIRTKLIKYSQQVSQYEVLEKKVEEEKETLEKMKRQMEQERSSLKRKLTRIQIEMAKRNRPTAVVSNNITPAQLQQQMNIGNINMFMNQPSVPPPQLLQQQQQYQLQMQMQMQLQMQQQQLHLQQQHQQRHRGRPAGQGMNLSL</sequence>
<evidence type="ECO:0008006" key="13">
    <source>
        <dbReference type="Google" id="ProtNLM"/>
    </source>
</evidence>
<feature type="domain" description="SWIRM" evidence="8">
    <location>
        <begin position="52"/>
        <end position="149"/>
    </location>
</feature>
<dbReference type="PANTHER" id="PTHR15381">
    <property type="entry name" value="CHONDROITIN SULFATE PROTEOGLYCAN 5 -RELATED"/>
    <property type="match status" value="1"/>
</dbReference>
<dbReference type="FunFam" id="1.10.10.60:FF:000014">
    <property type="entry name" value="SWI/SNF complex subunit SMARCC2 isoform C"/>
    <property type="match status" value="1"/>
</dbReference>
<keyword evidence="1" id="KW-0805">Transcription regulation</keyword>
<dbReference type="InterPro" id="IPR036388">
    <property type="entry name" value="WH-like_DNA-bd_sf"/>
</dbReference>
<protein>
    <recommendedName>
        <fullName evidence="13">SWIRM-domain-containing protein</fullName>
    </recommendedName>
</protein>
<dbReference type="GO" id="GO:0048858">
    <property type="term" value="P:cell projection morphogenesis"/>
    <property type="evidence" value="ECO:0007669"/>
    <property type="project" value="TreeGrafter"/>
</dbReference>
<evidence type="ECO:0000256" key="3">
    <source>
        <dbReference type="ARBA" id="ARBA00023242"/>
    </source>
</evidence>
<evidence type="ECO:0000256" key="5">
    <source>
        <dbReference type="SAM" id="Coils"/>
    </source>
</evidence>
<reference evidence="11 12" key="1">
    <citation type="journal article" date="2009" name="PLoS Genet.">
        <title>Genomic analysis of the basal lineage fungus Rhizopus oryzae reveals a whole-genome duplication.</title>
        <authorList>
            <person name="Ma L.-J."/>
            <person name="Ibrahim A.S."/>
            <person name="Skory C."/>
            <person name="Grabherr M.G."/>
            <person name="Burger G."/>
            <person name="Butler M."/>
            <person name="Elias M."/>
            <person name="Idnurm A."/>
            <person name="Lang B.F."/>
            <person name="Sone T."/>
            <person name="Abe A."/>
            <person name="Calvo S.E."/>
            <person name="Corrochano L.M."/>
            <person name="Engels R."/>
            <person name="Fu J."/>
            <person name="Hansberg W."/>
            <person name="Kim J.-M."/>
            <person name="Kodira C.D."/>
            <person name="Koehrsen M.J."/>
            <person name="Liu B."/>
            <person name="Miranda-Saavedra D."/>
            <person name="O'Leary S."/>
            <person name="Ortiz-Castellanos L."/>
            <person name="Poulter R."/>
            <person name="Rodriguez-Romero J."/>
            <person name="Ruiz-Herrera J."/>
            <person name="Shen Y.-Q."/>
            <person name="Zeng Q."/>
            <person name="Galagan J."/>
            <person name="Birren B.W."/>
            <person name="Cuomo C.A."/>
            <person name="Wickes B.L."/>
        </authorList>
    </citation>
    <scope>NUCLEOTIDE SEQUENCE [LARGE SCALE GENOMIC DNA]</scope>
    <source>
        <strain evidence="12">RA 99-880 / ATCC MYA-4621 / FGSC 9543 / NRRL 43880</strain>
    </source>
</reference>
<dbReference type="Gene3D" id="1.10.10.60">
    <property type="entry name" value="Homeodomain-like"/>
    <property type="match status" value="1"/>
</dbReference>
<feature type="region of interest" description="Disordered" evidence="6">
    <location>
        <begin position="446"/>
        <end position="469"/>
    </location>
</feature>
<dbReference type="FunFam" id="1.10.10.10:FF:000020">
    <property type="entry name" value="SWI/SNF complex subunit SMARCC2 isoform c"/>
    <property type="match status" value="1"/>
</dbReference>
<dbReference type="GO" id="GO:0006355">
    <property type="term" value="P:regulation of DNA-templated transcription"/>
    <property type="evidence" value="ECO:0007669"/>
    <property type="project" value="UniProtKB-ARBA"/>
</dbReference>
<dbReference type="EMBL" id="CH476746">
    <property type="protein sequence ID" value="EIE90122.1"/>
    <property type="molecule type" value="Genomic_DNA"/>
</dbReference>
<evidence type="ECO:0000256" key="4">
    <source>
        <dbReference type="ARBA" id="ARBA00049655"/>
    </source>
</evidence>
<keyword evidence="5" id="KW-0175">Coiled coil</keyword>
<dbReference type="Pfam" id="PF04433">
    <property type="entry name" value="SWIRM"/>
    <property type="match status" value="1"/>
</dbReference>
<dbReference type="VEuPathDB" id="FungiDB:RO3G_14833"/>
<dbReference type="GO" id="GO:0016514">
    <property type="term" value="C:SWI/SNF complex"/>
    <property type="evidence" value="ECO:0007669"/>
    <property type="project" value="UniProtKB-ARBA"/>
</dbReference>
<dbReference type="InterPro" id="IPR007526">
    <property type="entry name" value="SWIRM"/>
</dbReference>
<dbReference type="Gene3D" id="1.10.10.10">
    <property type="entry name" value="Winged helix-like DNA-binding domain superfamily/Winged helix DNA-binding domain"/>
    <property type="match status" value="1"/>
</dbReference>
<dbReference type="PANTHER" id="PTHR15381:SF1">
    <property type="entry name" value="CHONDROITIN SULFATE PROTEOGLYCAN 5"/>
    <property type="match status" value="1"/>
</dbReference>
<evidence type="ECO:0000259" key="10">
    <source>
        <dbReference type="PROSITE" id="PS51294"/>
    </source>
</evidence>
<feature type="domain" description="SANT" evidence="9">
    <location>
        <begin position="194"/>
        <end position="245"/>
    </location>
</feature>
<dbReference type="PROSITE" id="PS51293">
    <property type="entry name" value="SANT"/>
    <property type="match status" value="1"/>
</dbReference>
<evidence type="ECO:0000313" key="12">
    <source>
        <dbReference type="Proteomes" id="UP000009138"/>
    </source>
</evidence>
<evidence type="ECO:0000259" key="9">
    <source>
        <dbReference type="PROSITE" id="PS51293"/>
    </source>
</evidence>
<name>I1CNU2_RHIO9</name>
<dbReference type="OMA" id="EPHYECH"/>
<evidence type="ECO:0000256" key="6">
    <source>
        <dbReference type="SAM" id="MobiDB-lite"/>
    </source>
</evidence>
<keyword evidence="2" id="KW-0804">Transcription</keyword>
<evidence type="ECO:0000259" key="8">
    <source>
        <dbReference type="PROSITE" id="PS50934"/>
    </source>
</evidence>
<feature type="domain" description="HTH myb-type" evidence="10">
    <location>
        <begin position="199"/>
        <end position="245"/>
    </location>
</feature>
<evidence type="ECO:0000256" key="1">
    <source>
        <dbReference type="ARBA" id="ARBA00023015"/>
    </source>
</evidence>
<dbReference type="PROSITE" id="PS50934">
    <property type="entry name" value="SWIRM"/>
    <property type="match status" value="1"/>
</dbReference>
<organism evidence="11 12">
    <name type="scientific">Rhizopus delemar (strain RA 99-880 / ATCC MYA-4621 / FGSC 9543 / NRRL 43880)</name>
    <name type="common">Mucormycosis agent</name>
    <name type="synonym">Rhizopus arrhizus var. delemar</name>
    <dbReference type="NCBI Taxonomy" id="246409"/>
    <lineage>
        <taxon>Eukaryota</taxon>
        <taxon>Fungi</taxon>
        <taxon>Fungi incertae sedis</taxon>
        <taxon>Mucoromycota</taxon>
        <taxon>Mucoromycotina</taxon>
        <taxon>Mucoromycetes</taxon>
        <taxon>Mucorales</taxon>
        <taxon>Mucorineae</taxon>
        <taxon>Rhizopodaceae</taxon>
        <taxon>Rhizopus</taxon>
    </lineage>
</organism>
<evidence type="ECO:0000313" key="11">
    <source>
        <dbReference type="EMBL" id="EIE90122.1"/>
    </source>
</evidence>
<keyword evidence="3" id="KW-0539">Nucleus</keyword>
<dbReference type="Pfam" id="PF00249">
    <property type="entry name" value="Myb_DNA-binding"/>
    <property type="match status" value="1"/>
</dbReference>
<dbReference type="PROSITE" id="PS50090">
    <property type="entry name" value="MYB_LIKE"/>
    <property type="match status" value="1"/>
</dbReference>
<comment type="similarity">
    <text evidence="4">Belongs to the SMARCC family.</text>
</comment>
<evidence type="ECO:0000259" key="7">
    <source>
        <dbReference type="PROSITE" id="PS50090"/>
    </source>
</evidence>
<dbReference type="CDD" id="cd00167">
    <property type="entry name" value="SANT"/>
    <property type="match status" value="1"/>
</dbReference>
<feature type="coiled-coil region" evidence="5">
    <location>
        <begin position="334"/>
        <end position="379"/>
    </location>
</feature>
<dbReference type="SMART" id="SM00717">
    <property type="entry name" value="SANT"/>
    <property type="match status" value="1"/>
</dbReference>
<dbReference type="Proteomes" id="UP000009138">
    <property type="component" value="Unassembled WGS sequence"/>
</dbReference>
<feature type="domain" description="Myb-like" evidence="7">
    <location>
        <begin position="191"/>
        <end position="241"/>
    </location>
</feature>
<dbReference type="GeneID" id="93621798"/>
<dbReference type="PROSITE" id="PS51294">
    <property type="entry name" value="HTH_MYB"/>
    <property type="match status" value="1"/>
</dbReference>
<dbReference type="InParanoid" id="I1CNU2"/>
<dbReference type="SUPFAM" id="SSF46689">
    <property type="entry name" value="Homeodomain-like"/>
    <property type="match status" value="2"/>
</dbReference>
<dbReference type="OrthoDB" id="118550at2759"/>
<proteinExistence type="inferred from homology"/>
<dbReference type="STRING" id="246409.I1CNU2"/>
<gene>
    <name evidence="11" type="ORF">RO3G_14833</name>
</gene>
<dbReference type="RefSeq" id="XP_067525518.1">
    <property type="nucleotide sequence ID" value="XM_067669417.1"/>
</dbReference>
<dbReference type="InterPro" id="IPR009057">
    <property type="entry name" value="Homeodomain-like_sf"/>
</dbReference>